<gene>
    <name evidence="3" type="ORF">DY000_02014746</name>
    <name evidence="2" type="ORF">F2Q70_00003062</name>
</gene>
<proteinExistence type="predicted"/>
<comment type="caution">
    <text evidence="2">The sequence shown here is derived from an EMBL/GenBank/DDBJ whole genome shotgun (WGS) entry which is preliminary data.</text>
</comment>
<evidence type="ECO:0000313" key="3">
    <source>
        <dbReference type="EMBL" id="KAF3566077.1"/>
    </source>
</evidence>
<evidence type="ECO:0000256" key="1">
    <source>
        <dbReference type="SAM" id="SignalP"/>
    </source>
</evidence>
<accession>A0A8S9IVA1</accession>
<dbReference type="EMBL" id="QGKY02001015">
    <property type="protein sequence ID" value="KAF2573829.1"/>
    <property type="molecule type" value="Genomic_DNA"/>
</dbReference>
<evidence type="ECO:0000313" key="2">
    <source>
        <dbReference type="EMBL" id="KAF2573829.1"/>
    </source>
</evidence>
<dbReference type="AlphaFoldDB" id="A0A8S9IVA1"/>
<dbReference type="EMBL" id="QGKV02000759">
    <property type="protein sequence ID" value="KAF3566077.1"/>
    <property type="molecule type" value="Genomic_DNA"/>
</dbReference>
<protein>
    <recommendedName>
        <fullName evidence="5">Secreted protein</fullName>
    </recommendedName>
</protein>
<evidence type="ECO:0000313" key="4">
    <source>
        <dbReference type="Proteomes" id="UP000266723"/>
    </source>
</evidence>
<reference evidence="3" key="2">
    <citation type="submission" date="2019-12" db="EMBL/GenBank/DDBJ databases">
        <authorList>
            <person name="Studholme D.J."/>
            <person name="Sarris P."/>
        </authorList>
    </citation>
    <scope>NUCLEOTIDE SEQUENCE</scope>
    <source>
        <strain evidence="3">PFS-1207/04</strain>
        <tissue evidence="3">Leaf</tissue>
    </source>
</reference>
<feature type="signal peptide" evidence="1">
    <location>
        <begin position="1"/>
        <end position="18"/>
    </location>
</feature>
<organism evidence="2">
    <name type="scientific">Brassica cretica</name>
    <name type="common">Mustard</name>
    <dbReference type="NCBI Taxonomy" id="69181"/>
    <lineage>
        <taxon>Eukaryota</taxon>
        <taxon>Viridiplantae</taxon>
        <taxon>Streptophyta</taxon>
        <taxon>Embryophyta</taxon>
        <taxon>Tracheophyta</taxon>
        <taxon>Spermatophyta</taxon>
        <taxon>Magnoliopsida</taxon>
        <taxon>eudicotyledons</taxon>
        <taxon>Gunneridae</taxon>
        <taxon>Pentapetalae</taxon>
        <taxon>rosids</taxon>
        <taxon>malvids</taxon>
        <taxon>Brassicales</taxon>
        <taxon>Brassicaceae</taxon>
        <taxon>Brassiceae</taxon>
        <taxon>Brassica</taxon>
    </lineage>
</organism>
<name>A0A8S9IVA1_BRACR</name>
<keyword evidence="4" id="KW-1185">Reference proteome</keyword>
<keyword evidence="1" id="KW-0732">Signal</keyword>
<feature type="chain" id="PRO_5035883939" description="Secreted protein" evidence="1">
    <location>
        <begin position="19"/>
        <end position="86"/>
    </location>
</feature>
<dbReference type="Proteomes" id="UP000266723">
    <property type="component" value="Unassembled WGS sequence"/>
</dbReference>
<sequence>MSSLSLFCFSPFVSLLSATKGRFLSFSVAIFDDTAMSRWVSSTKETTTSLSVDLLDEGKLRPICSVDLVEEGKTATSLSSVDLVGE</sequence>
<evidence type="ECO:0008006" key="5">
    <source>
        <dbReference type="Google" id="ProtNLM"/>
    </source>
</evidence>
<reference evidence="3 4" key="3">
    <citation type="journal article" date="2020" name="BMC Genomics">
        <title>Intraspecific diversification of the crop wild relative Brassica cretica Lam. using demographic model selection.</title>
        <authorList>
            <person name="Kioukis A."/>
            <person name="Michalopoulou V.A."/>
            <person name="Briers L."/>
            <person name="Pirintsos S."/>
            <person name="Studholme D.J."/>
            <person name="Pavlidis P."/>
            <person name="Sarris P.F."/>
        </authorList>
    </citation>
    <scope>NUCLEOTIDE SEQUENCE [LARGE SCALE GENOMIC DNA]</scope>
    <source>
        <strain evidence="4">cv. PFS-1207/04</strain>
        <strain evidence="3">PFS-1207/04</strain>
    </source>
</reference>
<reference evidence="2" key="1">
    <citation type="submission" date="2019-12" db="EMBL/GenBank/DDBJ databases">
        <title>Genome sequencing and annotation of Brassica cretica.</title>
        <authorList>
            <person name="Studholme D.J."/>
            <person name="Sarris P.F."/>
        </authorList>
    </citation>
    <scope>NUCLEOTIDE SEQUENCE</scope>
    <source>
        <strain evidence="2">PFS-102/07</strain>
        <tissue evidence="2">Leaf</tissue>
    </source>
</reference>